<dbReference type="InterPro" id="IPR037062">
    <property type="entry name" value="Malic_N_dom_sf"/>
</dbReference>
<dbReference type="Proteomes" id="UP000001059">
    <property type="component" value="Chromosome"/>
</dbReference>
<dbReference type="GO" id="GO:0051287">
    <property type="term" value="F:NAD binding"/>
    <property type="evidence" value="ECO:0007669"/>
    <property type="project" value="InterPro"/>
</dbReference>
<name>D5EA04_METMS</name>
<dbReference type="PIRSF" id="PIRSF000106">
    <property type="entry name" value="ME"/>
    <property type="match status" value="1"/>
</dbReference>
<comment type="similarity">
    <text evidence="3">Belongs to the malic enzymes family.</text>
</comment>
<dbReference type="SUPFAM" id="SSF51735">
    <property type="entry name" value="NAD(P)-binding Rossmann-fold domains"/>
    <property type="match status" value="1"/>
</dbReference>
<evidence type="ECO:0000256" key="1">
    <source>
        <dbReference type="ARBA" id="ARBA00001936"/>
    </source>
</evidence>
<keyword evidence="4" id="KW-0479">Metal-binding</keyword>
<dbReference type="CDD" id="cd05311">
    <property type="entry name" value="NAD_bind_2_malic_enz"/>
    <property type="match status" value="1"/>
</dbReference>
<evidence type="ECO:0000259" key="6">
    <source>
        <dbReference type="SMART" id="SM00919"/>
    </source>
</evidence>
<dbReference type="GO" id="GO:0016616">
    <property type="term" value="F:oxidoreductase activity, acting on the CH-OH group of donors, NAD or NADP as acceptor"/>
    <property type="evidence" value="ECO:0007669"/>
    <property type="project" value="InterPro"/>
</dbReference>
<dbReference type="InterPro" id="IPR012302">
    <property type="entry name" value="Malic_NAD-bd"/>
</dbReference>
<proteinExistence type="inferred from homology"/>
<dbReference type="FunFam" id="3.40.50.10380:FF:000003">
    <property type="entry name" value="NADP-dependent malic enzyme"/>
    <property type="match status" value="1"/>
</dbReference>
<dbReference type="AlphaFoldDB" id="D5EA04"/>
<protein>
    <submittedName>
        <fullName evidence="8">Malate dehydrogenase (Oxaloacetate-decarboxylating)</fullName>
        <ecNumber evidence="8">1.1.1.38</ecNumber>
    </submittedName>
</protein>
<dbReference type="InterPro" id="IPR051674">
    <property type="entry name" value="Malate_Decarboxylase"/>
</dbReference>
<evidence type="ECO:0000313" key="8">
    <source>
        <dbReference type="EMBL" id="ADE36005.1"/>
    </source>
</evidence>
<dbReference type="PANTHER" id="PTHR43237">
    <property type="entry name" value="NADP-DEPENDENT MALIC ENZYME"/>
    <property type="match status" value="1"/>
</dbReference>
<evidence type="ECO:0000259" key="7">
    <source>
        <dbReference type="SMART" id="SM01274"/>
    </source>
</evidence>
<accession>D5EA04</accession>
<dbReference type="STRING" id="547558.Mmah_0476"/>
<gene>
    <name evidence="8" type="ordered locus">Mmah_0476</name>
</gene>
<dbReference type="FunFam" id="3.40.50.720:FF:000095">
    <property type="entry name" value="NADP-dependent malic enzyme"/>
    <property type="match status" value="1"/>
</dbReference>
<sequence length="407" mass="43490">MKHLTVKSCMETDDSLGEESLQLHEKHHGVLEVASKVHMDNTQDLSIAYTPGVAEPCKRIAENKDDVYKYTLKENTVAIITDGSAILGLGNIGASAGLPVMEGKAIIFKELAGINAFPICLDTQETEEIIKTVKNIAPVFGGINLEDISAPRCFEIEERLKKELSIPVTHDDQHGTAIVTIAGLLNSLKLTGKKINEIKVVISGAGAAGMAIAKKLLHTGVRPENLLVCDRHGIISKKRTEGMNPEKEKIAEFSNTEEIEGNIDDAVAGSDVFIGVSVPGILTEKMVASMNNDAIIFAMANPIPEIMPSKAFEAGARIVATGRSDCPNQINNCLGFPGIFKGALETRATQINLEMELAAANALAAIVEQDGIEENYIIPNPLDKRVVPAVAKAVADAAIKSGVARKK</sequence>
<dbReference type="InterPro" id="IPR046346">
    <property type="entry name" value="Aminoacid_DH-like_N_sf"/>
</dbReference>
<feature type="domain" description="Malic enzyme NAD-binding" evidence="6">
    <location>
        <begin position="173"/>
        <end position="399"/>
    </location>
</feature>
<dbReference type="Pfam" id="PF00390">
    <property type="entry name" value="malic"/>
    <property type="match status" value="1"/>
</dbReference>
<evidence type="ECO:0000256" key="4">
    <source>
        <dbReference type="ARBA" id="ARBA00022723"/>
    </source>
</evidence>
<dbReference type="EC" id="1.1.1.38" evidence="8"/>
<dbReference type="SMART" id="SM01274">
    <property type="entry name" value="malic"/>
    <property type="match status" value="1"/>
</dbReference>
<dbReference type="KEGG" id="mmh:Mmah_0476"/>
<dbReference type="SMART" id="SM00919">
    <property type="entry name" value="Malic_M"/>
    <property type="match status" value="1"/>
</dbReference>
<organism evidence="8 9">
    <name type="scientific">Methanohalophilus mahii (strain ATCC 35705 / DSM 5219 / SLP)</name>
    <dbReference type="NCBI Taxonomy" id="547558"/>
    <lineage>
        <taxon>Archaea</taxon>
        <taxon>Methanobacteriati</taxon>
        <taxon>Methanobacteriota</taxon>
        <taxon>Stenosarchaea group</taxon>
        <taxon>Methanomicrobia</taxon>
        <taxon>Methanosarcinales</taxon>
        <taxon>Methanosarcinaceae</taxon>
        <taxon>Methanohalophilus</taxon>
    </lineage>
</organism>
<dbReference type="HOGENOM" id="CLU_034446_2_1_2"/>
<dbReference type="EMBL" id="CP001994">
    <property type="protein sequence ID" value="ADE36005.1"/>
    <property type="molecule type" value="Genomic_DNA"/>
</dbReference>
<dbReference type="Pfam" id="PF03949">
    <property type="entry name" value="Malic_M"/>
    <property type="match status" value="1"/>
</dbReference>
<dbReference type="GO" id="GO:0004470">
    <property type="term" value="F:malic enzyme activity"/>
    <property type="evidence" value="ECO:0007669"/>
    <property type="project" value="InterPro"/>
</dbReference>
<reference evidence="8 9" key="1">
    <citation type="submission" date="2010-03" db="EMBL/GenBank/DDBJ databases">
        <title>The complete genome of Methanohalophilus mahii DSM 5219.</title>
        <authorList>
            <consortium name="US DOE Joint Genome Institute (JGI-PGF)"/>
            <person name="Lucas S."/>
            <person name="Copeland A."/>
            <person name="Lapidus A."/>
            <person name="Glavina del Rio T."/>
            <person name="Dalin E."/>
            <person name="Tice H."/>
            <person name="Bruce D."/>
            <person name="Goodwin L."/>
            <person name="Pitluck S."/>
            <person name="Kyrpides N."/>
            <person name="Mavromatis K."/>
            <person name="Ivanova N."/>
            <person name="Lykidis A."/>
            <person name="Saunders E."/>
            <person name="Brettin T."/>
            <person name="Detter J.C."/>
            <person name="Han C."/>
            <person name="Land M."/>
            <person name="Hauser L."/>
            <person name="Markowitz V."/>
            <person name="Cheng J.-F."/>
            <person name="Hugenholtz P."/>
            <person name="Woyke T."/>
            <person name="Wu D."/>
            <person name="Spring S."/>
            <person name="Schneider S."/>
            <person name="Schroeder M."/>
            <person name="Klenk H.-P."/>
            <person name="Eisen J.A."/>
        </authorList>
    </citation>
    <scope>NUCLEOTIDE SEQUENCE [LARGE SCALE GENOMIC DNA]</scope>
    <source>
        <strain evidence="9">ATCC 35705 / DSM 5219 / SLP</strain>
    </source>
</reference>
<keyword evidence="9" id="KW-1185">Reference proteome</keyword>
<evidence type="ECO:0000256" key="2">
    <source>
        <dbReference type="ARBA" id="ARBA00001946"/>
    </source>
</evidence>
<comment type="cofactor">
    <cofactor evidence="1">
        <name>Mn(2+)</name>
        <dbReference type="ChEBI" id="CHEBI:29035"/>
    </cofactor>
</comment>
<dbReference type="PANTHER" id="PTHR43237:SF4">
    <property type="entry name" value="NADP-DEPENDENT MALIC ENZYME"/>
    <property type="match status" value="1"/>
</dbReference>
<dbReference type="Gene3D" id="3.40.50.720">
    <property type="entry name" value="NAD(P)-binding Rossmann-like Domain"/>
    <property type="match status" value="1"/>
</dbReference>
<dbReference type="GO" id="GO:0046872">
    <property type="term" value="F:metal ion binding"/>
    <property type="evidence" value="ECO:0007669"/>
    <property type="project" value="UniProtKB-KW"/>
</dbReference>
<dbReference type="InterPro" id="IPR045213">
    <property type="entry name" value="Malic_NAD-bd_bact_type"/>
</dbReference>
<comment type="cofactor">
    <cofactor evidence="2">
        <name>Mg(2+)</name>
        <dbReference type="ChEBI" id="CHEBI:18420"/>
    </cofactor>
</comment>
<evidence type="ECO:0000313" key="9">
    <source>
        <dbReference type="Proteomes" id="UP000001059"/>
    </source>
</evidence>
<feature type="domain" description="Malic enzyme N-terminal" evidence="7">
    <location>
        <begin position="28"/>
        <end position="161"/>
    </location>
</feature>
<dbReference type="SUPFAM" id="SSF53223">
    <property type="entry name" value="Aminoacid dehydrogenase-like, N-terminal domain"/>
    <property type="match status" value="1"/>
</dbReference>
<keyword evidence="5 8" id="KW-0560">Oxidoreductase</keyword>
<evidence type="ECO:0000256" key="5">
    <source>
        <dbReference type="ARBA" id="ARBA00023002"/>
    </source>
</evidence>
<dbReference type="InterPro" id="IPR001891">
    <property type="entry name" value="Malic_OxRdtase"/>
</dbReference>
<dbReference type="InterPro" id="IPR036291">
    <property type="entry name" value="NAD(P)-bd_dom_sf"/>
</dbReference>
<dbReference type="Gene3D" id="3.40.50.10380">
    <property type="entry name" value="Malic enzyme, N-terminal domain"/>
    <property type="match status" value="1"/>
</dbReference>
<evidence type="ECO:0000256" key="3">
    <source>
        <dbReference type="ARBA" id="ARBA00008785"/>
    </source>
</evidence>
<dbReference type="InterPro" id="IPR012301">
    <property type="entry name" value="Malic_N_dom"/>
</dbReference>